<keyword evidence="7" id="KW-0255">Endonuclease</keyword>
<keyword evidence="14" id="KW-0233">DNA recombination</keyword>
<dbReference type="InterPro" id="IPR043502">
    <property type="entry name" value="DNA/RNA_pol_sf"/>
</dbReference>
<keyword evidence="12" id="KW-0239">DNA-directed DNA polymerase</keyword>
<evidence type="ECO:0000256" key="14">
    <source>
        <dbReference type="ARBA" id="ARBA00023172"/>
    </source>
</evidence>
<evidence type="ECO:0000313" key="18">
    <source>
        <dbReference type="EMBL" id="GJT43498.1"/>
    </source>
</evidence>
<reference evidence="18" key="2">
    <citation type="submission" date="2022-01" db="EMBL/GenBank/DDBJ databases">
        <authorList>
            <person name="Yamashiro T."/>
            <person name="Shiraishi A."/>
            <person name="Satake H."/>
            <person name="Nakayama K."/>
        </authorList>
    </citation>
    <scope>NUCLEOTIDE SEQUENCE</scope>
</reference>
<dbReference type="Pfam" id="PF08284">
    <property type="entry name" value="RVP_2"/>
    <property type="match status" value="1"/>
</dbReference>
<evidence type="ECO:0000256" key="7">
    <source>
        <dbReference type="ARBA" id="ARBA00022759"/>
    </source>
</evidence>
<dbReference type="Gene3D" id="3.30.70.270">
    <property type="match status" value="2"/>
</dbReference>
<keyword evidence="1" id="KW-0645">Protease</keyword>
<keyword evidence="2" id="KW-0808">Transferase</keyword>
<keyword evidence="4" id="KW-0540">Nuclease</keyword>
<evidence type="ECO:0000256" key="5">
    <source>
        <dbReference type="ARBA" id="ARBA00022723"/>
    </source>
</evidence>
<dbReference type="PANTHER" id="PTHR37984:SF5">
    <property type="entry name" value="PROTEIN NYNRIN-LIKE"/>
    <property type="match status" value="1"/>
</dbReference>
<dbReference type="Gene3D" id="1.10.340.70">
    <property type="match status" value="1"/>
</dbReference>
<dbReference type="InterPro" id="IPR012337">
    <property type="entry name" value="RNaseH-like_sf"/>
</dbReference>
<dbReference type="Proteomes" id="UP001151760">
    <property type="component" value="Unassembled WGS sequence"/>
</dbReference>
<evidence type="ECO:0000256" key="13">
    <source>
        <dbReference type="ARBA" id="ARBA00023125"/>
    </source>
</evidence>
<dbReference type="Pfam" id="PF17921">
    <property type="entry name" value="Integrase_H2C2"/>
    <property type="match status" value="1"/>
</dbReference>
<keyword evidence="13" id="KW-0238">DNA-binding</keyword>
<keyword evidence="9" id="KW-0460">Magnesium</keyword>
<dbReference type="InterPro" id="IPR041588">
    <property type="entry name" value="Integrase_H2C2"/>
</dbReference>
<name>A0ABQ5DZ82_9ASTR</name>
<feature type="compositionally biased region" description="Basic and acidic residues" evidence="15">
    <location>
        <begin position="41"/>
        <end position="64"/>
    </location>
</feature>
<dbReference type="InterPro" id="IPR036397">
    <property type="entry name" value="RNaseH_sf"/>
</dbReference>
<evidence type="ECO:0000259" key="16">
    <source>
        <dbReference type="Pfam" id="PF17921"/>
    </source>
</evidence>
<keyword evidence="10" id="KW-0229">DNA integration</keyword>
<evidence type="ECO:0000256" key="3">
    <source>
        <dbReference type="ARBA" id="ARBA00022695"/>
    </source>
</evidence>
<keyword evidence="8" id="KW-0378">Hydrolase</keyword>
<evidence type="ECO:0000259" key="17">
    <source>
        <dbReference type="Pfam" id="PF24626"/>
    </source>
</evidence>
<evidence type="ECO:0000256" key="9">
    <source>
        <dbReference type="ARBA" id="ARBA00022842"/>
    </source>
</evidence>
<reference evidence="18" key="1">
    <citation type="journal article" date="2022" name="Int. J. Mol. Sci.">
        <title>Draft Genome of Tanacetum Coccineum: Genomic Comparison of Closely Related Tanacetum-Family Plants.</title>
        <authorList>
            <person name="Yamashiro T."/>
            <person name="Shiraishi A."/>
            <person name="Nakayama K."/>
            <person name="Satake H."/>
        </authorList>
    </citation>
    <scope>NUCLEOTIDE SEQUENCE</scope>
</reference>
<keyword evidence="19" id="KW-1185">Reference proteome</keyword>
<evidence type="ECO:0000256" key="12">
    <source>
        <dbReference type="ARBA" id="ARBA00022932"/>
    </source>
</evidence>
<evidence type="ECO:0000256" key="1">
    <source>
        <dbReference type="ARBA" id="ARBA00022670"/>
    </source>
</evidence>
<feature type="region of interest" description="Disordered" evidence="15">
    <location>
        <begin position="35"/>
        <end position="73"/>
    </location>
</feature>
<dbReference type="Gene3D" id="2.40.70.10">
    <property type="entry name" value="Acid Proteases"/>
    <property type="match status" value="1"/>
</dbReference>
<dbReference type="CDD" id="cd00303">
    <property type="entry name" value="retropepsin_like"/>
    <property type="match status" value="1"/>
</dbReference>
<dbReference type="GO" id="GO:0003964">
    <property type="term" value="F:RNA-directed DNA polymerase activity"/>
    <property type="evidence" value="ECO:0007669"/>
    <property type="project" value="UniProtKB-KW"/>
</dbReference>
<dbReference type="Pfam" id="PF24626">
    <property type="entry name" value="SH3_Tf2-1"/>
    <property type="match status" value="1"/>
</dbReference>
<dbReference type="InterPro" id="IPR043128">
    <property type="entry name" value="Rev_trsase/Diguanyl_cyclase"/>
</dbReference>
<dbReference type="SUPFAM" id="SSF53098">
    <property type="entry name" value="Ribonuclease H-like"/>
    <property type="match status" value="1"/>
</dbReference>
<gene>
    <name evidence="18" type="ORF">Tco_0952213</name>
</gene>
<dbReference type="InterPro" id="IPR021109">
    <property type="entry name" value="Peptidase_aspartic_dom_sf"/>
</dbReference>
<accession>A0ABQ5DZ82</accession>
<keyword evidence="6" id="KW-0064">Aspartyl protease</keyword>
<evidence type="ECO:0000256" key="11">
    <source>
        <dbReference type="ARBA" id="ARBA00022918"/>
    </source>
</evidence>
<dbReference type="Gene3D" id="3.30.420.10">
    <property type="entry name" value="Ribonuclease H-like superfamily/Ribonuclease H"/>
    <property type="match status" value="1"/>
</dbReference>
<dbReference type="InterPro" id="IPR056924">
    <property type="entry name" value="SH3_Tf2-1"/>
</dbReference>
<evidence type="ECO:0000256" key="8">
    <source>
        <dbReference type="ARBA" id="ARBA00022801"/>
    </source>
</evidence>
<dbReference type="PANTHER" id="PTHR37984">
    <property type="entry name" value="PROTEIN CBG26694"/>
    <property type="match status" value="1"/>
</dbReference>
<dbReference type="SUPFAM" id="SSF50630">
    <property type="entry name" value="Acid proteases"/>
    <property type="match status" value="1"/>
</dbReference>
<keyword evidence="5" id="KW-0479">Metal-binding</keyword>
<evidence type="ECO:0000313" key="19">
    <source>
        <dbReference type="Proteomes" id="UP001151760"/>
    </source>
</evidence>
<sequence length="774" mass="89202">MESVQDISRCRDDQKVKYTAGSFIGSMSWLDEAIRNGSLKKNPEKRGNSREPSRDRNVTDDNKRTKTGNDFATTANPVRREYTGAAPKHLANDCRVVPRMVNPVNARNPTATHRACFECGSTNHFKATCCGNNSNQAHGRAFMLGVEEARQDLNIMTGTFTLNNHYAMILFDSGADYSFVSTTFIPLLGIEPSNLGFSYEIEIASGQLIEINKVILGCKLEIEGHVFDTDLIPFRHGSFDMIIGLPPTREIKFRIELIPGEIPITKSPYQLAPSKMEELSGQLRELQDKDNILIYSKTSEEHELHLRIILELLKKEKLYAKFSKCEFWLQEVQFLEHVINGDGIHVDPSKIEEVKNWEAPRTPSEVCLFLGLAGYYRRFIENFSKIAKTLTILTQKPRIRLCVDAKRCGCICSQDLETLVIRDEIELFSDYDCEIRYHSCKANVVVDALSRKERIKPKRIRDMNITLQSSIKDNILVAQKETFDKPAKMQRGLDELIECMSDRALYYLDRIWVPLRGDVRTLIMDEAYESKYFVHPGADKMYYDLRERYWWPGMKKDIAVYVSRCMTCLKVKAEHQRPSGLLQQPEIPEWKWERIAMDFDYKMDRLARIYLNEIIAMYGVKILIISDHGNRFTSRACVLDFKRSWDVHLSLVEFSYNNSYHSSVRCAPFEALYGRKYRLPILWAKFGEGQLIRPKLVQETTKKISQIKDRLKCLKGVVRFGKKGKLAPRFVGPFEITTRIGLVAYRLRLPKELNGAHDTFHMSNLKKGLTDPTL</sequence>
<comment type="caution">
    <text evidence="18">The sequence shown here is derived from an EMBL/GenBank/DDBJ whole genome shotgun (WGS) entry which is preliminary data.</text>
</comment>
<protein>
    <submittedName>
        <fullName evidence="18">Reverse transcriptase domain-containing protein</fullName>
    </submittedName>
</protein>
<evidence type="ECO:0000256" key="6">
    <source>
        <dbReference type="ARBA" id="ARBA00022750"/>
    </source>
</evidence>
<proteinExistence type="predicted"/>
<evidence type="ECO:0000256" key="10">
    <source>
        <dbReference type="ARBA" id="ARBA00022908"/>
    </source>
</evidence>
<evidence type="ECO:0000256" key="4">
    <source>
        <dbReference type="ARBA" id="ARBA00022722"/>
    </source>
</evidence>
<organism evidence="18 19">
    <name type="scientific">Tanacetum coccineum</name>
    <dbReference type="NCBI Taxonomy" id="301880"/>
    <lineage>
        <taxon>Eukaryota</taxon>
        <taxon>Viridiplantae</taxon>
        <taxon>Streptophyta</taxon>
        <taxon>Embryophyta</taxon>
        <taxon>Tracheophyta</taxon>
        <taxon>Spermatophyta</taxon>
        <taxon>Magnoliopsida</taxon>
        <taxon>eudicotyledons</taxon>
        <taxon>Gunneridae</taxon>
        <taxon>Pentapetalae</taxon>
        <taxon>asterids</taxon>
        <taxon>campanulids</taxon>
        <taxon>Asterales</taxon>
        <taxon>Asteraceae</taxon>
        <taxon>Asteroideae</taxon>
        <taxon>Anthemideae</taxon>
        <taxon>Anthemidinae</taxon>
        <taxon>Tanacetum</taxon>
    </lineage>
</organism>
<feature type="domain" description="Integrase zinc-binding" evidence="16">
    <location>
        <begin position="519"/>
        <end position="573"/>
    </location>
</feature>
<dbReference type="InterPro" id="IPR050951">
    <property type="entry name" value="Retrovirus_Pol_polyprotein"/>
</dbReference>
<keyword evidence="3" id="KW-0548">Nucleotidyltransferase</keyword>
<dbReference type="EMBL" id="BQNB010015734">
    <property type="protein sequence ID" value="GJT43498.1"/>
    <property type="molecule type" value="Genomic_DNA"/>
</dbReference>
<evidence type="ECO:0000256" key="2">
    <source>
        <dbReference type="ARBA" id="ARBA00022679"/>
    </source>
</evidence>
<evidence type="ECO:0000256" key="15">
    <source>
        <dbReference type="SAM" id="MobiDB-lite"/>
    </source>
</evidence>
<keyword evidence="11 18" id="KW-0695">RNA-directed DNA polymerase</keyword>
<feature type="domain" description="Tf2-1-like SH3-like" evidence="17">
    <location>
        <begin position="717"/>
        <end position="767"/>
    </location>
</feature>
<dbReference type="SUPFAM" id="SSF56672">
    <property type="entry name" value="DNA/RNA polymerases"/>
    <property type="match status" value="1"/>
</dbReference>